<proteinExistence type="predicted"/>
<keyword evidence="2" id="KW-1185">Reference proteome</keyword>
<name>A0ACD3B9T1_9AGAR</name>
<evidence type="ECO:0000313" key="2">
    <source>
        <dbReference type="Proteomes" id="UP000308600"/>
    </source>
</evidence>
<gene>
    <name evidence="1" type="ORF">BDN72DRAFT_833680</name>
</gene>
<evidence type="ECO:0000313" key="1">
    <source>
        <dbReference type="EMBL" id="TFK74327.1"/>
    </source>
</evidence>
<organism evidence="1 2">
    <name type="scientific">Pluteus cervinus</name>
    <dbReference type="NCBI Taxonomy" id="181527"/>
    <lineage>
        <taxon>Eukaryota</taxon>
        <taxon>Fungi</taxon>
        <taxon>Dikarya</taxon>
        <taxon>Basidiomycota</taxon>
        <taxon>Agaricomycotina</taxon>
        <taxon>Agaricomycetes</taxon>
        <taxon>Agaricomycetidae</taxon>
        <taxon>Agaricales</taxon>
        <taxon>Pluteineae</taxon>
        <taxon>Pluteaceae</taxon>
        <taxon>Pluteus</taxon>
    </lineage>
</organism>
<sequence>MDSLLSLGLTACCTLFEHWRASRVDKKVEKWTTRTKEALDEVLAVRDFVKDTEVQLLCDQVDQILKRAEALQAVAVDQKTSWFTARKQTKAFCHESRDLTLTAQRVSAQGKSNQARINPHPHATFQAKPVNKPSLLARILNTKQNKSVEVLTDVVNAWAKGLETSAEVCEQVGSHPGGCNAHVLLTSAVSSTNASGESTTQTITEEAQFLFDVQATGQIDRAMEMCTCRGNSLELPSADEPPPPYSEFDEQQ</sequence>
<dbReference type="EMBL" id="ML208269">
    <property type="protein sequence ID" value="TFK74327.1"/>
    <property type="molecule type" value="Genomic_DNA"/>
</dbReference>
<reference evidence="1 2" key="1">
    <citation type="journal article" date="2019" name="Nat. Ecol. Evol.">
        <title>Megaphylogeny resolves global patterns of mushroom evolution.</title>
        <authorList>
            <person name="Varga T."/>
            <person name="Krizsan K."/>
            <person name="Foldi C."/>
            <person name="Dima B."/>
            <person name="Sanchez-Garcia M."/>
            <person name="Sanchez-Ramirez S."/>
            <person name="Szollosi G.J."/>
            <person name="Szarkandi J.G."/>
            <person name="Papp V."/>
            <person name="Albert L."/>
            <person name="Andreopoulos W."/>
            <person name="Angelini C."/>
            <person name="Antonin V."/>
            <person name="Barry K.W."/>
            <person name="Bougher N.L."/>
            <person name="Buchanan P."/>
            <person name="Buyck B."/>
            <person name="Bense V."/>
            <person name="Catcheside P."/>
            <person name="Chovatia M."/>
            <person name="Cooper J."/>
            <person name="Damon W."/>
            <person name="Desjardin D."/>
            <person name="Finy P."/>
            <person name="Geml J."/>
            <person name="Haridas S."/>
            <person name="Hughes K."/>
            <person name="Justo A."/>
            <person name="Karasinski D."/>
            <person name="Kautmanova I."/>
            <person name="Kiss B."/>
            <person name="Kocsube S."/>
            <person name="Kotiranta H."/>
            <person name="LaButti K.M."/>
            <person name="Lechner B.E."/>
            <person name="Liimatainen K."/>
            <person name="Lipzen A."/>
            <person name="Lukacs Z."/>
            <person name="Mihaltcheva S."/>
            <person name="Morgado L.N."/>
            <person name="Niskanen T."/>
            <person name="Noordeloos M.E."/>
            <person name="Ohm R.A."/>
            <person name="Ortiz-Santana B."/>
            <person name="Ovrebo C."/>
            <person name="Racz N."/>
            <person name="Riley R."/>
            <person name="Savchenko A."/>
            <person name="Shiryaev A."/>
            <person name="Soop K."/>
            <person name="Spirin V."/>
            <person name="Szebenyi C."/>
            <person name="Tomsovsky M."/>
            <person name="Tulloss R.E."/>
            <person name="Uehling J."/>
            <person name="Grigoriev I.V."/>
            <person name="Vagvolgyi C."/>
            <person name="Papp T."/>
            <person name="Martin F.M."/>
            <person name="Miettinen O."/>
            <person name="Hibbett D.S."/>
            <person name="Nagy L.G."/>
        </authorList>
    </citation>
    <scope>NUCLEOTIDE SEQUENCE [LARGE SCALE GENOMIC DNA]</scope>
    <source>
        <strain evidence="1 2">NL-1719</strain>
    </source>
</reference>
<protein>
    <submittedName>
        <fullName evidence="1">Uncharacterized protein</fullName>
    </submittedName>
</protein>
<dbReference type="Proteomes" id="UP000308600">
    <property type="component" value="Unassembled WGS sequence"/>
</dbReference>
<accession>A0ACD3B9T1</accession>